<organism evidence="3 4">
    <name type="scientific">Enterococcus hulanensis</name>
    <dbReference type="NCBI Taxonomy" id="2559929"/>
    <lineage>
        <taxon>Bacteria</taxon>
        <taxon>Bacillati</taxon>
        <taxon>Bacillota</taxon>
        <taxon>Bacilli</taxon>
        <taxon>Lactobacillales</taxon>
        <taxon>Enterococcaceae</taxon>
        <taxon>Enterococcus</taxon>
    </lineage>
</organism>
<dbReference type="RefSeq" id="WP_311821045.1">
    <property type="nucleotide sequence ID" value="NZ_JARPYF010000001.1"/>
</dbReference>
<protein>
    <submittedName>
        <fullName evidence="3">Helix-turn-helix domain-containing protein</fullName>
    </submittedName>
</protein>
<keyword evidence="2" id="KW-0804">Transcription</keyword>
<dbReference type="EMBL" id="JARPYI010000001">
    <property type="protein sequence ID" value="MDT2598707.1"/>
    <property type="molecule type" value="Genomic_DNA"/>
</dbReference>
<evidence type="ECO:0000313" key="3">
    <source>
        <dbReference type="EMBL" id="MDT2598707.1"/>
    </source>
</evidence>
<dbReference type="InterPro" id="IPR016032">
    <property type="entry name" value="Sig_transdc_resp-reg_C-effctor"/>
</dbReference>
<reference evidence="3 4" key="1">
    <citation type="submission" date="2023-03" db="EMBL/GenBank/DDBJ databases">
        <authorList>
            <person name="Shen W."/>
            <person name="Cai J."/>
        </authorList>
    </citation>
    <scope>NUCLEOTIDE SEQUENCE [LARGE SCALE GENOMIC DNA]</scope>
    <source>
        <strain evidence="3 4">D6-4</strain>
    </source>
</reference>
<sequence length="242" mass="28613">MILTRNISVESYLQQQLQKLNYEVLVSVSLWENWEHSRKSDHFMESFQWIFLSETISDAETRDFAEQCQQDYLVRIVGEEPSEETVSEWRRWRIFDWLLATTSLERLREKLLHKSLIQQVAATQGPNSATFTLSQSKKAFPLYFSDIHFTKLEKDIIRRLITSKSLSMKRDELCRGWRSKNQNSKLSQLSSSVTKIRKKVFEAYGIEEAVHTIWGEGYQLNAYFYQCLLKGELHNQSQRLTI</sequence>
<keyword evidence="4" id="KW-1185">Reference proteome</keyword>
<name>A0ABU3EV13_9ENTE</name>
<dbReference type="Proteomes" id="UP001252875">
    <property type="component" value="Unassembled WGS sequence"/>
</dbReference>
<gene>
    <name evidence="3" type="ORF">P7D85_02915</name>
</gene>
<dbReference type="Gene3D" id="1.10.10.10">
    <property type="entry name" value="Winged helix-like DNA-binding domain superfamily/Winged helix DNA-binding domain"/>
    <property type="match status" value="1"/>
</dbReference>
<proteinExistence type="predicted"/>
<evidence type="ECO:0000256" key="1">
    <source>
        <dbReference type="ARBA" id="ARBA00023015"/>
    </source>
</evidence>
<keyword evidence="1" id="KW-0805">Transcription regulation</keyword>
<dbReference type="InterPro" id="IPR036388">
    <property type="entry name" value="WH-like_DNA-bd_sf"/>
</dbReference>
<comment type="caution">
    <text evidence="3">The sequence shown here is derived from an EMBL/GenBank/DDBJ whole genome shotgun (WGS) entry which is preliminary data.</text>
</comment>
<accession>A0ABU3EV13</accession>
<evidence type="ECO:0000313" key="4">
    <source>
        <dbReference type="Proteomes" id="UP001252875"/>
    </source>
</evidence>
<dbReference type="SUPFAM" id="SSF46894">
    <property type="entry name" value="C-terminal effector domain of the bipartite response regulators"/>
    <property type="match status" value="1"/>
</dbReference>
<evidence type="ECO:0000256" key="2">
    <source>
        <dbReference type="ARBA" id="ARBA00023163"/>
    </source>
</evidence>